<feature type="domain" description="Glycosyltransferase 2-like" evidence="1">
    <location>
        <begin position="264"/>
        <end position="361"/>
    </location>
</feature>
<dbReference type="PATRIC" id="fig|1411021.3.peg.820"/>
<gene>
    <name evidence="2" type="ORF">T231_07490</name>
</gene>
<comment type="caution">
    <text evidence="2">The sequence shown here is derived from an EMBL/GenBank/DDBJ whole genome shotgun (WGS) entry which is preliminary data.</text>
</comment>
<dbReference type="SUPFAM" id="SSF56112">
    <property type="entry name" value="Protein kinase-like (PK-like)"/>
    <property type="match status" value="1"/>
</dbReference>
<dbReference type="Gene3D" id="3.90.550.10">
    <property type="entry name" value="Spore Coat Polysaccharide Biosynthesis Protein SpsA, Chain A"/>
    <property type="match status" value="1"/>
</dbReference>
<sequence length="539" mass="62017">MASSIDVTLTPDADESLRRFVHSLPETFEQGGRVIYRQRNEIRVFDLPDGRQINVKRYRVPPLPLRFVYTFFRAPKARRAYDYALRLRQAGIETPTPLACLIERQGGLLRRSYFVSEQVPHDRNFYEFGRGGIDGREDILRAFARFTARVHEAGFLHADYSPGNILFRKGAQGIDFCLVDINRMHFGPVSVRSGCENFARLWGGDGMFFLLAKVYAEAREADEVQCTAWMLSARRAFWRRFARKRPLPIALDDVAAEGHRKKLSVILSTYNQPEWLEKVLWGYEAQTDRRFEVVIADDGSDDRTRSLIERMQGEVTFPIRHVWHPDNGFRKCEILNRAIAEATTGYLLFSDGDCIPRCDFVAVHLARRAPGRFLSGGYHKLPMATSKAITRDDILSGRCFRSPWLKSHGMPRSFKNNKLTAFGLKERLLNTFTPTRPTWNGHNASGWLLDILAANGFDERMAYGGEDRELGERLENAGIRGRQIRYSAICLHLDHSRGYVTPDALRFNRALRRETRTRRLTRTPFGIVKEEQPKQQPEV</sequence>
<name>W2CU03_9BACT</name>
<dbReference type="InterPro" id="IPR011009">
    <property type="entry name" value="Kinase-like_dom_sf"/>
</dbReference>
<dbReference type="SUPFAM" id="SSF53448">
    <property type="entry name" value="Nucleotide-diphospho-sugar transferases"/>
    <property type="match status" value="1"/>
</dbReference>
<dbReference type="Proteomes" id="UP000018874">
    <property type="component" value="Unassembled WGS sequence"/>
</dbReference>
<reference evidence="2 3" key="1">
    <citation type="submission" date="2013-11" db="EMBL/GenBank/DDBJ databases">
        <title>Single cell genomics of uncultured Tannerella BU063 (oral taxon 286).</title>
        <authorList>
            <person name="Beall C.J."/>
            <person name="Campbell A.G."/>
            <person name="Griffen A.L."/>
            <person name="Podar M."/>
            <person name="Leys E.J."/>
        </authorList>
    </citation>
    <scope>NUCLEOTIDE SEQUENCE [LARGE SCALE GENOMIC DNA]</scope>
    <source>
        <strain evidence="2">Cell 6/7/9</strain>
    </source>
</reference>
<evidence type="ECO:0000259" key="1">
    <source>
        <dbReference type="Pfam" id="PF00535"/>
    </source>
</evidence>
<dbReference type="InterPro" id="IPR001173">
    <property type="entry name" value="Glyco_trans_2-like"/>
</dbReference>
<dbReference type="PANTHER" id="PTHR43685">
    <property type="entry name" value="GLYCOSYLTRANSFERASE"/>
    <property type="match status" value="1"/>
</dbReference>
<keyword evidence="2" id="KW-0808">Transferase</keyword>
<dbReference type="InterPro" id="IPR029044">
    <property type="entry name" value="Nucleotide-diphossugar_trans"/>
</dbReference>
<dbReference type="AlphaFoldDB" id="W2CU03"/>
<accession>W2CU03</accession>
<dbReference type="GO" id="GO:0016740">
    <property type="term" value="F:transferase activity"/>
    <property type="evidence" value="ECO:0007669"/>
    <property type="project" value="UniProtKB-KW"/>
</dbReference>
<dbReference type="PANTHER" id="PTHR43685:SF3">
    <property type="entry name" value="SLR2126 PROTEIN"/>
    <property type="match status" value="1"/>
</dbReference>
<dbReference type="Pfam" id="PF00535">
    <property type="entry name" value="Glycos_transf_2"/>
    <property type="match status" value="1"/>
</dbReference>
<dbReference type="Pfam" id="PF06293">
    <property type="entry name" value="Kdo"/>
    <property type="match status" value="1"/>
</dbReference>
<keyword evidence="3" id="KW-1185">Reference proteome</keyword>
<proteinExistence type="predicted"/>
<dbReference type="EMBL" id="AYYD01000930">
    <property type="protein sequence ID" value="ETK09976.1"/>
    <property type="molecule type" value="Genomic_DNA"/>
</dbReference>
<evidence type="ECO:0000313" key="2">
    <source>
        <dbReference type="EMBL" id="ETK09976.1"/>
    </source>
</evidence>
<protein>
    <submittedName>
        <fullName evidence="2">Glycosyl transferase family 2</fullName>
    </submittedName>
</protein>
<dbReference type="InterPro" id="IPR050834">
    <property type="entry name" value="Glycosyltransf_2"/>
</dbReference>
<dbReference type="CDD" id="cd06420">
    <property type="entry name" value="GT2_Chondriotin_Pol_N"/>
    <property type="match status" value="1"/>
</dbReference>
<dbReference type="Gene3D" id="1.10.510.10">
    <property type="entry name" value="Transferase(Phosphotransferase) domain 1"/>
    <property type="match status" value="1"/>
</dbReference>
<organism evidence="2 3">
    <name type="scientific">Tannerella sp. oral taxon BU063 isolate Cell 6/7/9</name>
    <dbReference type="NCBI Taxonomy" id="1411021"/>
    <lineage>
        <taxon>Bacteria</taxon>
        <taxon>Pseudomonadati</taxon>
        <taxon>Bacteroidota</taxon>
        <taxon>Bacteroidia</taxon>
        <taxon>Bacteroidales</taxon>
        <taxon>Tannerellaceae</taxon>
        <taxon>Tannerella</taxon>
    </lineage>
</organism>
<evidence type="ECO:0000313" key="3">
    <source>
        <dbReference type="Proteomes" id="UP000018874"/>
    </source>
</evidence>